<reference evidence="1" key="1">
    <citation type="submission" date="2018-10" db="EMBL/GenBank/DDBJ databases">
        <title>Hidden diversity of soil giant viruses.</title>
        <authorList>
            <person name="Schulz F."/>
            <person name="Alteio L."/>
            <person name="Goudeau D."/>
            <person name="Ryan E.M."/>
            <person name="Malmstrom R.R."/>
            <person name="Blanchard J."/>
            <person name="Woyke T."/>
        </authorList>
    </citation>
    <scope>NUCLEOTIDE SEQUENCE</scope>
    <source>
        <strain evidence="1">TEV1</strain>
    </source>
</reference>
<sequence length="258" mass="30037">MTITKINPNNTTNYANHTDHEHLRRHDNDWATNLHYAVYKCESLVNVKPDTHERHIILLCKCGDQYFEVAFNEQNKKNKINGLRLGVINDFDAVGKDIVDFLKYTFDEDKCYKIIDGPEDGVDLRTFFDDGYLQEWLHEEPTPLLDHKDLPKLLGYTYDNTKNHYFVHHDNNDNNIEMYFFGSSYVNMHGTSYTNSDNGRWKDQNGNSITHGKGVHEIHLNSYGNHQDGCVIIHDKIKKTWKLVATVFVCQNKLDGID</sequence>
<name>A0A3G4ZK35_9VIRU</name>
<dbReference type="EMBL" id="MK071979">
    <property type="protein sequence ID" value="AYV75200.1"/>
    <property type="molecule type" value="Genomic_DNA"/>
</dbReference>
<gene>
    <name evidence="1" type="ORF">Terrestrivirus1_74</name>
</gene>
<accession>A0A3G4ZK35</accession>
<evidence type="ECO:0000313" key="1">
    <source>
        <dbReference type="EMBL" id="AYV75200.1"/>
    </source>
</evidence>
<proteinExistence type="predicted"/>
<protein>
    <submittedName>
        <fullName evidence="1">Uncharacterized protein</fullName>
    </submittedName>
</protein>
<organism evidence="1">
    <name type="scientific">Terrestrivirus sp</name>
    <dbReference type="NCBI Taxonomy" id="2487775"/>
    <lineage>
        <taxon>Viruses</taxon>
        <taxon>Varidnaviria</taxon>
        <taxon>Bamfordvirae</taxon>
        <taxon>Nucleocytoviricota</taxon>
        <taxon>Megaviricetes</taxon>
        <taxon>Imitervirales</taxon>
        <taxon>Mimiviridae</taxon>
        <taxon>Klosneuvirinae</taxon>
    </lineage>
</organism>